<feature type="domain" description="RNase H type-1" evidence="1">
    <location>
        <begin position="119"/>
        <end position="198"/>
    </location>
</feature>
<reference evidence="2 3" key="1">
    <citation type="journal article" date="2019" name="Genome Biol. Evol.">
        <title>Insights into the evolution of the New World diploid cottons (Gossypium, subgenus Houzingenia) based on genome sequencing.</title>
        <authorList>
            <person name="Grover C.E."/>
            <person name="Arick M.A. 2nd"/>
            <person name="Thrash A."/>
            <person name="Conover J.L."/>
            <person name="Sanders W.S."/>
            <person name="Peterson D.G."/>
            <person name="Frelichowski J.E."/>
            <person name="Scheffler J.A."/>
            <person name="Scheffler B.E."/>
            <person name="Wendel J.F."/>
        </authorList>
    </citation>
    <scope>NUCLEOTIDE SEQUENCE [LARGE SCALE GENOMIC DNA]</scope>
    <source>
        <strain evidence="2">5</strain>
        <tissue evidence="2">Leaf</tissue>
    </source>
</reference>
<name>A0A7J9D0U1_GOSGO</name>
<evidence type="ECO:0000313" key="2">
    <source>
        <dbReference type="EMBL" id="MBA0754360.1"/>
    </source>
</evidence>
<accession>A0A7J9D0U1</accession>
<gene>
    <name evidence="2" type="ORF">Gogos_020073</name>
</gene>
<comment type="caution">
    <text evidence="2">The sequence shown here is derived from an EMBL/GenBank/DDBJ whole genome shotgun (WGS) entry which is preliminary data.</text>
</comment>
<dbReference type="PANTHER" id="PTHR47074:SF61">
    <property type="entry name" value="RNASE H TYPE-1 DOMAIN-CONTAINING PROTEIN"/>
    <property type="match status" value="1"/>
</dbReference>
<dbReference type="InterPro" id="IPR002156">
    <property type="entry name" value="RNaseH_domain"/>
</dbReference>
<dbReference type="Proteomes" id="UP000593579">
    <property type="component" value="Unassembled WGS sequence"/>
</dbReference>
<dbReference type="EMBL" id="JABEZY010261264">
    <property type="protein sequence ID" value="MBA0754360.1"/>
    <property type="molecule type" value="Genomic_DNA"/>
</dbReference>
<sequence>MMGCEEEKLWKMSYRNKKVVSCCPVCLGAKDSVEHLFRECPVTVQVLQELNVPFSSSNNENNWKHCIYHEGVNRNVKGIIVFVKTYMHELESLESVLPQFQQAHNITWELSVGDTMKVNFDTTFHQSIKKATTGILVRNNEGLVIVVCTYPYENVADSTAVKARACLRAVIFMEELRFQEVVVKGDVLAIIKKLRALEEDK</sequence>
<keyword evidence="3" id="KW-1185">Reference proteome</keyword>
<dbReference type="GO" id="GO:0004523">
    <property type="term" value="F:RNA-DNA hybrid ribonuclease activity"/>
    <property type="evidence" value="ECO:0007669"/>
    <property type="project" value="InterPro"/>
</dbReference>
<dbReference type="GO" id="GO:0003676">
    <property type="term" value="F:nucleic acid binding"/>
    <property type="evidence" value="ECO:0007669"/>
    <property type="project" value="InterPro"/>
</dbReference>
<evidence type="ECO:0000259" key="1">
    <source>
        <dbReference type="Pfam" id="PF13456"/>
    </source>
</evidence>
<evidence type="ECO:0000313" key="3">
    <source>
        <dbReference type="Proteomes" id="UP000593579"/>
    </source>
</evidence>
<dbReference type="AlphaFoldDB" id="A0A7J9D0U1"/>
<dbReference type="Pfam" id="PF13456">
    <property type="entry name" value="RVT_3"/>
    <property type="match status" value="1"/>
</dbReference>
<dbReference type="OrthoDB" id="1001913at2759"/>
<dbReference type="InterPro" id="IPR052929">
    <property type="entry name" value="RNase_H-like_EbsB-rel"/>
</dbReference>
<proteinExistence type="predicted"/>
<protein>
    <recommendedName>
        <fullName evidence="1">RNase H type-1 domain-containing protein</fullName>
    </recommendedName>
</protein>
<dbReference type="PANTHER" id="PTHR47074">
    <property type="entry name" value="BNAC02G40300D PROTEIN"/>
    <property type="match status" value="1"/>
</dbReference>
<organism evidence="2 3">
    <name type="scientific">Gossypium gossypioides</name>
    <name type="common">Mexican cotton</name>
    <name type="synonym">Selera gossypioides</name>
    <dbReference type="NCBI Taxonomy" id="34282"/>
    <lineage>
        <taxon>Eukaryota</taxon>
        <taxon>Viridiplantae</taxon>
        <taxon>Streptophyta</taxon>
        <taxon>Embryophyta</taxon>
        <taxon>Tracheophyta</taxon>
        <taxon>Spermatophyta</taxon>
        <taxon>Magnoliopsida</taxon>
        <taxon>eudicotyledons</taxon>
        <taxon>Gunneridae</taxon>
        <taxon>Pentapetalae</taxon>
        <taxon>rosids</taxon>
        <taxon>malvids</taxon>
        <taxon>Malvales</taxon>
        <taxon>Malvaceae</taxon>
        <taxon>Malvoideae</taxon>
        <taxon>Gossypium</taxon>
    </lineage>
</organism>